<organism evidence="1 2">
    <name type="scientific">Melastoma candidum</name>
    <dbReference type="NCBI Taxonomy" id="119954"/>
    <lineage>
        <taxon>Eukaryota</taxon>
        <taxon>Viridiplantae</taxon>
        <taxon>Streptophyta</taxon>
        <taxon>Embryophyta</taxon>
        <taxon>Tracheophyta</taxon>
        <taxon>Spermatophyta</taxon>
        <taxon>Magnoliopsida</taxon>
        <taxon>eudicotyledons</taxon>
        <taxon>Gunneridae</taxon>
        <taxon>Pentapetalae</taxon>
        <taxon>rosids</taxon>
        <taxon>malvids</taxon>
        <taxon>Myrtales</taxon>
        <taxon>Melastomataceae</taxon>
        <taxon>Melastomatoideae</taxon>
        <taxon>Melastomateae</taxon>
        <taxon>Melastoma</taxon>
    </lineage>
</organism>
<protein>
    <submittedName>
        <fullName evidence="1">Uncharacterized protein</fullName>
    </submittedName>
</protein>
<reference evidence="2" key="1">
    <citation type="journal article" date="2023" name="Front. Plant Sci.">
        <title>Chromosomal-level genome assembly of Melastoma candidum provides insights into trichome evolution.</title>
        <authorList>
            <person name="Zhong Y."/>
            <person name="Wu W."/>
            <person name="Sun C."/>
            <person name="Zou P."/>
            <person name="Liu Y."/>
            <person name="Dai S."/>
            <person name="Zhou R."/>
        </authorList>
    </citation>
    <scope>NUCLEOTIDE SEQUENCE [LARGE SCALE GENOMIC DNA]</scope>
</reference>
<keyword evidence="2" id="KW-1185">Reference proteome</keyword>
<dbReference type="EMBL" id="CM042889">
    <property type="protein sequence ID" value="KAI4321460.1"/>
    <property type="molecule type" value="Genomic_DNA"/>
</dbReference>
<proteinExistence type="predicted"/>
<accession>A0ACB9MBB7</accession>
<sequence length="754" mass="81171">MGTGWRRAFCAAPTRDADPIKGSNYVAGEAATAGASPRIGKRLGFFSAGSHSSPSTPRLRCRTGAADAVSANGSPKLQCNDAAGTPKTATSAVFPSSRSNSSSPRSPLKLLFLKNSFKFRSMCGVCFNSVKTGRGTAVYTAECGHSFHFTCIASHVRGKGGLVCPVCDAAWKDVPLLGGIRRKDEDSCDVEDKKMVETAPSPPMVNPAKSCPEPCTPHLTSPRLYGDDEPLVLPKTCCVRFAAIPEADEDTGQRGDDGNDEEFRGFFVNANVPSSSEYWDETGAVEKDSRQLEVKLMPESALISVGPTHATYAIGLRVKAPPPASSMQSSTQMPVLDPSRRAPIDLVAALDVGGSMTGAKMQMMKRAMRLVVCSLGPADRLSLVSFSSGPRRLLPLTRMTVQGQGTARHIIDGLSCSQGGGGTIEALRHAAKVLEDRRERNPVASIVMLSDSHSDGVYQCADTQRPPEPCQVSSTRFAHVEIPVESSGFRKTAGIRDNPSEDAFTKCLGRLLSVVVQDLKIKLGFSATSDVAEIAATYSCGNGRPTLLGSDLIRIGDLYAGEERELLVEVRVPLTTAVSHHVMTVQCRYCDPGTKEAVGGPERTTLVPRLHGARSSDPRIERLRNLFITTRAIAEARRLVDFRDYASAYQMLTTARAMVMQSRSTATEEFGRELEAELWEVNRSRQRAAEMRQGIAIQRSEREGGGGDEEPTTPSQAWRAAWRLAESAGFRKAPGSGSGSGRTPLAWVLKNARF</sequence>
<comment type="caution">
    <text evidence="1">The sequence shown here is derived from an EMBL/GenBank/DDBJ whole genome shotgun (WGS) entry which is preliminary data.</text>
</comment>
<dbReference type="Proteomes" id="UP001057402">
    <property type="component" value="Chromosome 10"/>
</dbReference>
<name>A0ACB9MBB7_9MYRT</name>
<evidence type="ECO:0000313" key="2">
    <source>
        <dbReference type="Proteomes" id="UP001057402"/>
    </source>
</evidence>
<gene>
    <name evidence="1" type="ORF">MLD38_034836</name>
</gene>
<evidence type="ECO:0000313" key="1">
    <source>
        <dbReference type="EMBL" id="KAI4321460.1"/>
    </source>
</evidence>